<keyword evidence="3" id="KW-1185">Reference proteome</keyword>
<dbReference type="GO" id="GO:0043743">
    <property type="term" value="F:LPPG:FO 2-phospho-L-lactate transferase activity"/>
    <property type="evidence" value="ECO:0007669"/>
    <property type="project" value="InterPro"/>
</dbReference>
<evidence type="ECO:0000256" key="1">
    <source>
        <dbReference type="SAM" id="MobiDB-lite"/>
    </source>
</evidence>
<name>A0AAJ6CHR2_9BASI</name>
<reference evidence="2 3" key="1">
    <citation type="submission" date="2023-03" db="EMBL/GenBank/DDBJ databases">
        <title>Mating type loci evolution in Malassezia.</title>
        <authorList>
            <person name="Coelho M.A."/>
        </authorList>
    </citation>
    <scope>NUCLEOTIDE SEQUENCE [LARGE SCALE GENOMIC DNA]</scope>
    <source>
        <strain evidence="2 3">CBS 9725</strain>
    </source>
</reference>
<feature type="compositionally biased region" description="Acidic residues" evidence="1">
    <location>
        <begin position="33"/>
        <end position="47"/>
    </location>
</feature>
<dbReference type="InterPro" id="IPR038136">
    <property type="entry name" value="CofD-like_dom_sf"/>
</dbReference>
<dbReference type="EMBL" id="CP119944">
    <property type="protein sequence ID" value="WFC99073.1"/>
    <property type="molecule type" value="Genomic_DNA"/>
</dbReference>
<proteinExistence type="predicted"/>
<organism evidence="2 3">
    <name type="scientific">Malassezia yamatoensis</name>
    <dbReference type="NCBI Taxonomy" id="253288"/>
    <lineage>
        <taxon>Eukaryota</taxon>
        <taxon>Fungi</taxon>
        <taxon>Dikarya</taxon>
        <taxon>Basidiomycota</taxon>
        <taxon>Ustilaginomycotina</taxon>
        <taxon>Malasseziomycetes</taxon>
        <taxon>Malasseziales</taxon>
        <taxon>Malasseziaceae</taxon>
        <taxon>Malassezia</taxon>
    </lineage>
</organism>
<dbReference type="Proteomes" id="UP001219567">
    <property type="component" value="Chromosome 2"/>
</dbReference>
<dbReference type="PANTHER" id="PTHR31240">
    <property type="entry name" value="MATERNAL EFFECT EMBRYO ARREST 18"/>
    <property type="match status" value="1"/>
</dbReference>
<dbReference type="AlphaFoldDB" id="A0AAJ6CHR2"/>
<dbReference type="Pfam" id="PF01933">
    <property type="entry name" value="CofD"/>
    <property type="match status" value="1"/>
</dbReference>
<accession>A0AAJ6CHR2</accession>
<dbReference type="Gene3D" id="3.40.50.10680">
    <property type="entry name" value="CofD-like domains"/>
    <property type="match status" value="1"/>
</dbReference>
<feature type="compositionally biased region" description="Basic and acidic residues" evidence="1">
    <location>
        <begin position="23"/>
        <end position="32"/>
    </location>
</feature>
<dbReference type="SUPFAM" id="SSF142338">
    <property type="entry name" value="CofD-like"/>
    <property type="match status" value="1"/>
</dbReference>
<protein>
    <submittedName>
        <fullName evidence="2">Uncharacterized protein</fullName>
    </submittedName>
</protein>
<gene>
    <name evidence="2" type="ORF">MYAM1_001809</name>
</gene>
<sequence length="211" mass="23650">MLNSKNVEPQNIPLAIDNISDDSVSRDYHAETSDDNDDSDQASEPDQESMGNLTFSKIDENAKLDAPISRVFYVNSKSDLFYGFKKLSNDADFSGSLWTSIIPCLSLRGLGKAIATSPTLRHKVLLLNSSHDRETRGMTATDFVMAITRSLNRIQQNSNDHKETNEYPVHTLVTHVVYLRQSKIAMDVSELKVENVDADDKFTETCMLNDN</sequence>
<dbReference type="InterPro" id="IPR002882">
    <property type="entry name" value="CofD"/>
</dbReference>
<dbReference type="PANTHER" id="PTHR31240:SF0">
    <property type="entry name" value="MATERNAL EFFECT EMBRYO ARREST 18"/>
    <property type="match status" value="1"/>
</dbReference>
<evidence type="ECO:0000313" key="3">
    <source>
        <dbReference type="Proteomes" id="UP001219567"/>
    </source>
</evidence>
<evidence type="ECO:0000313" key="2">
    <source>
        <dbReference type="EMBL" id="WFC99073.1"/>
    </source>
</evidence>
<feature type="region of interest" description="Disordered" evidence="1">
    <location>
        <begin position="1"/>
        <end position="52"/>
    </location>
</feature>